<sequence length="252" mass="29116">MLKKLNRKLTKYLEGKYPNWDVSIALRYLPVVSDLGSKFESEARILDVGSGEFGLATYTKGRFDITGTDIDFGKNRKKNLKIVKASAENLPFKDSSFDAVVSVDMMEHLPQNIRQKAVSEMVRIAKSKVYILCPRGRFSKIIDGLLSKYYQFTHKSELGYLSEHQKYELPSENSIEGYIYEALKKYNKTAKVEKKGNTNAILWLILLLLGFSEVKILTSFYHKLLLLLPILNLMHFWPTYRVEYIVDMEDYA</sequence>
<proteinExistence type="predicted"/>
<accession>A0A1F7XKF4</accession>
<dbReference type="Gene3D" id="3.40.50.150">
    <property type="entry name" value="Vaccinia Virus protein VP39"/>
    <property type="match status" value="1"/>
</dbReference>
<dbReference type="SUPFAM" id="SSF53335">
    <property type="entry name" value="S-adenosyl-L-methionine-dependent methyltransferases"/>
    <property type="match status" value="1"/>
</dbReference>
<protein>
    <recommendedName>
        <fullName evidence="2">Methyltransferase type 11 domain-containing protein</fullName>
    </recommendedName>
</protein>
<dbReference type="AlphaFoldDB" id="A0A1F7XKF4"/>
<keyword evidence="1" id="KW-0472">Membrane</keyword>
<keyword evidence="1" id="KW-1133">Transmembrane helix</keyword>
<evidence type="ECO:0000313" key="4">
    <source>
        <dbReference type="Proteomes" id="UP000177382"/>
    </source>
</evidence>
<feature type="transmembrane region" description="Helical" evidence="1">
    <location>
        <begin position="200"/>
        <end position="221"/>
    </location>
</feature>
<dbReference type="EMBL" id="MGFX01000003">
    <property type="protein sequence ID" value="OGM15534.1"/>
    <property type="molecule type" value="Genomic_DNA"/>
</dbReference>
<name>A0A1F7XKF4_9BACT</name>
<keyword evidence="1" id="KW-0812">Transmembrane</keyword>
<gene>
    <name evidence="3" type="ORF">A2V97_02530</name>
</gene>
<reference evidence="3 4" key="1">
    <citation type="journal article" date="2016" name="Nat. Commun.">
        <title>Thousands of microbial genomes shed light on interconnected biogeochemical processes in an aquifer system.</title>
        <authorList>
            <person name="Anantharaman K."/>
            <person name="Brown C.T."/>
            <person name="Hug L.A."/>
            <person name="Sharon I."/>
            <person name="Castelle C.J."/>
            <person name="Probst A.J."/>
            <person name="Thomas B.C."/>
            <person name="Singh A."/>
            <person name="Wilkins M.J."/>
            <person name="Karaoz U."/>
            <person name="Brodie E.L."/>
            <person name="Williams K.H."/>
            <person name="Hubbard S.S."/>
            <person name="Banfield J.F."/>
        </authorList>
    </citation>
    <scope>NUCLEOTIDE SEQUENCE [LARGE SCALE GENOMIC DNA]</scope>
</reference>
<dbReference type="InterPro" id="IPR029063">
    <property type="entry name" value="SAM-dependent_MTases_sf"/>
</dbReference>
<dbReference type="Pfam" id="PF08241">
    <property type="entry name" value="Methyltransf_11"/>
    <property type="match status" value="1"/>
</dbReference>
<evidence type="ECO:0000259" key="2">
    <source>
        <dbReference type="Pfam" id="PF08241"/>
    </source>
</evidence>
<evidence type="ECO:0000256" key="1">
    <source>
        <dbReference type="SAM" id="Phobius"/>
    </source>
</evidence>
<dbReference type="Proteomes" id="UP000177382">
    <property type="component" value="Unassembled WGS sequence"/>
</dbReference>
<dbReference type="CDD" id="cd02440">
    <property type="entry name" value="AdoMet_MTases"/>
    <property type="match status" value="1"/>
</dbReference>
<dbReference type="InterPro" id="IPR013216">
    <property type="entry name" value="Methyltransf_11"/>
</dbReference>
<dbReference type="STRING" id="1802485.A2V97_02530"/>
<comment type="caution">
    <text evidence="3">The sequence shown here is derived from an EMBL/GenBank/DDBJ whole genome shotgun (WGS) entry which is preliminary data.</text>
</comment>
<evidence type="ECO:0000313" key="3">
    <source>
        <dbReference type="EMBL" id="OGM15534.1"/>
    </source>
</evidence>
<feature type="domain" description="Methyltransferase type 11" evidence="2">
    <location>
        <begin position="46"/>
        <end position="132"/>
    </location>
</feature>
<dbReference type="GO" id="GO:0008757">
    <property type="term" value="F:S-adenosylmethionine-dependent methyltransferase activity"/>
    <property type="evidence" value="ECO:0007669"/>
    <property type="project" value="InterPro"/>
</dbReference>
<organism evidence="3 4">
    <name type="scientific">Candidatus Woesebacteria bacterium RBG_16_42_24</name>
    <dbReference type="NCBI Taxonomy" id="1802485"/>
    <lineage>
        <taxon>Bacteria</taxon>
        <taxon>Candidatus Woeseibacteriota</taxon>
    </lineage>
</organism>